<comment type="caution">
    <text evidence="4">The sequence shown here is derived from an EMBL/GenBank/DDBJ whole genome shotgun (WGS) entry which is preliminary data.</text>
</comment>
<dbReference type="FunCoup" id="A0A090N4D5">
    <property type="interactions" value="65"/>
</dbReference>
<dbReference type="Gene3D" id="3.40.50.150">
    <property type="entry name" value="Vaccinia Virus protein VP39"/>
    <property type="match status" value="1"/>
</dbReference>
<dbReference type="SUPFAM" id="SSF53335">
    <property type="entry name" value="S-adenosyl-L-methionine-dependent methyltransferases"/>
    <property type="match status" value="1"/>
</dbReference>
<protein>
    <submittedName>
        <fullName evidence="4">Leucine carboxyl methyltransferase</fullName>
    </submittedName>
</protein>
<dbReference type="PANTHER" id="PTHR43619">
    <property type="entry name" value="S-ADENOSYL-L-METHIONINE-DEPENDENT METHYLTRANSFERASE YKTD-RELATED"/>
    <property type="match status" value="1"/>
</dbReference>
<dbReference type="GO" id="GO:0032259">
    <property type="term" value="P:methylation"/>
    <property type="evidence" value="ECO:0007669"/>
    <property type="project" value="UniProtKB-KW"/>
</dbReference>
<keyword evidence="5" id="KW-1185">Reference proteome</keyword>
<name>A0A090N4D5_OSTTA</name>
<dbReference type="EMBL" id="CAID01000011">
    <property type="protein sequence ID" value="CEF99678.1"/>
    <property type="molecule type" value="Genomic_DNA"/>
</dbReference>
<dbReference type="Pfam" id="PF04072">
    <property type="entry name" value="LCM"/>
    <property type="match status" value="1"/>
</dbReference>
<reference evidence="5" key="1">
    <citation type="journal article" date="2006" name="Proc. Natl. Acad. Sci. U.S.A.">
        <title>Genome analysis of the smallest free-living eukaryote Ostreococcus tauri unveils many unique features.</title>
        <authorList>
            <person name="Derelle E."/>
            <person name="Ferraz C."/>
            <person name="Rombauts S."/>
            <person name="Rouze P."/>
            <person name="Worden A.Z."/>
            <person name="Robbens S."/>
            <person name="Partensky F."/>
            <person name="Degroeve S."/>
            <person name="Echeynie S."/>
            <person name="Cooke R."/>
            <person name="Saeys Y."/>
            <person name="Wuyts J."/>
            <person name="Jabbari K."/>
            <person name="Bowler C."/>
            <person name="Panaud O."/>
            <person name="Piegu B."/>
            <person name="Ball S.G."/>
            <person name="Ral J.-P."/>
            <person name="Bouget F.-Y."/>
            <person name="Piganeau G."/>
            <person name="De Baets B."/>
            <person name="Picard A."/>
            <person name="Delseny M."/>
            <person name="Demaille J."/>
            <person name="Van de Peer Y."/>
            <person name="Moreau H."/>
        </authorList>
    </citation>
    <scope>NUCLEOTIDE SEQUENCE [LARGE SCALE GENOMIC DNA]</scope>
    <source>
        <strain evidence="5">OTTH 0595 / CCAP 157/2 / RCC745</strain>
    </source>
</reference>
<keyword evidence="2" id="KW-0808">Transferase</keyword>
<dbReference type="RefSeq" id="XP_003082047.2">
    <property type="nucleotide sequence ID" value="XM_003081999.2"/>
</dbReference>
<gene>
    <name evidence="4" type="ORF">OT_ostta11g02270</name>
</gene>
<evidence type="ECO:0000313" key="4">
    <source>
        <dbReference type="EMBL" id="CEF99678.1"/>
    </source>
</evidence>
<reference evidence="4 5" key="2">
    <citation type="journal article" date="2014" name="BMC Genomics">
        <title>An improved genome of the model marine alga Ostreococcus tauri unfolds by assessing Illumina de novo assemblies.</title>
        <authorList>
            <person name="Blanc-Mathieu R."/>
            <person name="Verhelst B."/>
            <person name="Derelle E."/>
            <person name="Rombauts S."/>
            <person name="Bouget F.Y."/>
            <person name="Carre I."/>
            <person name="Chateau A."/>
            <person name="Eyre-Walker A."/>
            <person name="Grimsley N."/>
            <person name="Moreau H."/>
            <person name="Piegu B."/>
            <person name="Rivals E."/>
            <person name="Schackwitz W."/>
            <person name="Van de Peer Y."/>
            <person name="Piganeau G."/>
        </authorList>
    </citation>
    <scope>NUCLEOTIDE SEQUENCE [LARGE SCALE GENOMIC DNA]</scope>
    <source>
        <strain evidence="5">OTTH 0595 / CCAP 157/2 / RCC745</strain>
    </source>
</reference>
<evidence type="ECO:0000256" key="3">
    <source>
        <dbReference type="SAM" id="MobiDB-lite"/>
    </source>
</evidence>
<feature type="compositionally biased region" description="Low complexity" evidence="3">
    <location>
        <begin position="16"/>
        <end position="44"/>
    </location>
</feature>
<feature type="region of interest" description="Disordered" evidence="3">
    <location>
        <begin position="1"/>
        <end position="44"/>
    </location>
</feature>
<evidence type="ECO:0000256" key="1">
    <source>
        <dbReference type="ARBA" id="ARBA00022603"/>
    </source>
</evidence>
<dbReference type="KEGG" id="ota:OT_ostta11g02270"/>
<dbReference type="PANTHER" id="PTHR43619:SF2">
    <property type="entry name" value="S-ADENOSYL-L-METHIONINE-DEPENDENT METHYLTRANSFERASES SUPERFAMILY PROTEIN"/>
    <property type="match status" value="1"/>
</dbReference>
<accession>A0A090N4D5</accession>
<dbReference type="InterPro" id="IPR007213">
    <property type="entry name" value="Ppm1/Ppm2/Tcmp"/>
</dbReference>
<keyword evidence="1 4" id="KW-0489">Methyltransferase</keyword>
<organism evidence="4 5">
    <name type="scientific">Ostreococcus tauri</name>
    <name type="common">Marine green alga</name>
    <dbReference type="NCBI Taxonomy" id="70448"/>
    <lineage>
        <taxon>Eukaryota</taxon>
        <taxon>Viridiplantae</taxon>
        <taxon>Chlorophyta</taxon>
        <taxon>Mamiellophyceae</taxon>
        <taxon>Mamiellales</taxon>
        <taxon>Bathycoccaceae</taxon>
        <taxon>Ostreococcus</taxon>
    </lineage>
</organism>
<proteinExistence type="predicted"/>
<dbReference type="GeneID" id="9835879"/>
<dbReference type="AlphaFoldDB" id="A0A090N4D5"/>
<sequence length="332" mass="36466">MATRPWSGKGRRDASATPSTARARGGTATRASRTTRRWSASRTRVSVGCVDGDGRAMERTNGDAGEGGWRRAMCAVRRRIEGGDEDVYANALVEGWAEDWTDEATTSAEAAHAMDVLAFRRLSAMMNAYEKGTETHGIARQVVVITAGADTRAFRLPFPSGTAIFECADGDVHAKTAAVMKSVMAKPSRGCSHRRVPVDVTGESVEYGDLEDRLERAGYRPDVRSVWLAQDLHGWDHTRLANFITETADLMTTGSEIIIDATPLNSSDDIIRREFATNGIMPEVVRIPADDGRDAIRLILGRAQRVSLKESEYYHEQLRLAEDEADEDGFED</sequence>
<dbReference type="InterPro" id="IPR029063">
    <property type="entry name" value="SAM-dependent_MTases_sf"/>
</dbReference>
<dbReference type="InParanoid" id="A0A090N4D5"/>
<dbReference type="OrthoDB" id="203237at2759"/>
<dbReference type="GO" id="GO:0008168">
    <property type="term" value="F:methyltransferase activity"/>
    <property type="evidence" value="ECO:0007669"/>
    <property type="project" value="UniProtKB-KW"/>
</dbReference>
<dbReference type="Proteomes" id="UP000009170">
    <property type="component" value="Unassembled WGS sequence"/>
</dbReference>
<evidence type="ECO:0000256" key="2">
    <source>
        <dbReference type="ARBA" id="ARBA00022679"/>
    </source>
</evidence>
<evidence type="ECO:0000313" key="5">
    <source>
        <dbReference type="Proteomes" id="UP000009170"/>
    </source>
</evidence>